<dbReference type="Proteomes" id="UP000006727">
    <property type="component" value="Chromosome 15"/>
</dbReference>
<dbReference type="Gramene" id="Pp3c15_4267V3.1">
    <property type="protein sequence ID" value="Pp3c15_4267V3.1"/>
    <property type="gene ID" value="Pp3c15_4267"/>
</dbReference>
<dbReference type="EMBL" id="ABEU02000015">
    <property type="protein sequence ID" value="PNR39010.1"/>
    <property type="molecule type" value="Genomic_DNA"/>
</dbReference>
<proteinExistence type="predicted"/>
<dbReference type="AlphaFoldDB" id="A0A2K1JBV7"/>
<name>A0A2K1JBV7_PHYPA</name>
<organism evidence="1">
    <name type="scientific">Physcomitrium patens</name>
    <name type="common">Spreading-leaved earth moss</name>
    <name type="synonym">Physcomitrella patens</name>
    <dbReference type="NCBI Taxonomy" id="3218"/>
    <lineage>
        <taxon>Eukaryota</taxon>
        <taxon>Viridiplantae</taxon>
        <taxon>Streptophyta</taxon>
        <taxon>Embryophyta</taxon>
        <taxon>Bryophyta</taxon>
        <taxon>Bryophytina</taxon>
        <taxon>Bryopsida</taxon>
        <taxon>Funariidae</taxon>
        <taxon>Funariales</taxon>
        <taxon>Funariaceae</taxon>
        <taxon>Physcomitrium</taxon>
    </lineage>
</organism>
<dbReference type="EnsemblPlants" id="Pp3c15_4267V3.1">
    <property type="protein sequence ID" value="Pp3c15_4267V3.1"/>
    <property type="gene ID" value="Pp3c15_4267"/>
</dbReference>
<evidence type="ECO:0000313" key="1">
    <source>
        <dbReference type="EMBL" id="PNR39010.1"/>
    </source>
</evidence>
<reference evidence="2" key="3">
    <citation type="submission" date="2020-12" db="UniProtKB">
        <authorList>
            <consortium name="EnsemblPlants"/>
        </authorList>
    </citation>
    <scope>IDENTIFICATION</scope>
</reference>
<dbReference type="InParanoid" id="A0A2K1JBV7"/>
<keyword evidence="3" id="KW-1185">Reference proteome</keyword>
<protein>
    <submittedName>
        <fullName evidence="1 2">Uncharacterized protein</fullName>
    </submittedName>
</protein>
<evidence type="ECO:0000313" key="3">
    <source>
        <dbReference type="Proteomes" id="UP000006727"/>
    </source>
</evidence>
<sequence>MGIIHGGDGSRGVVALGRRLRGACQVVCKSASLVRKGSRFFHLSSTSDYCIHKIFVVGWRRFWDVGFVRAPTLEDDLVWCGVVSFVMLKLRSPAIILAGCGTN</sequence>
<reference evidence="1 3" key="1">
    <citation type="journal article" date="2008" name="Science">
        <title>The Physcomitrella genome reveals evolutionary insights into the conquest of land by plants.</title>
        <authorList>
            <person name="Rensing S."/>
            <person name="Lang D."/>
            <person name="Zimmer A."/>
            <person name="Terry A."/>
            <person name="Salamov A."/>
            <person name="Shapiro H."/>
            <person name="Nishiyama T."/>
            <person name="Perroud P.-F."/>
            <person name="Lindquist E."/>
            <person name="Kamisugi Y."/>
            <person name="Tanahashi T."/>
            <person name="Sakakibara K."/>
            <person name="Fujita T."/>
            <person name="Oishi K."/>
            <person name="Shin-I T."/>
            <person name="Kuroki Y."/>
            <person name="Toyoda A."/>
            <person name="Suzuki Y."/>
            <person name="Hashimoto A."/>
            <person name="Yamaguchi K."/>
            <person name="Sugano A."/>
            <person name="Kohara Y."/>
            <person name="Fujiyama A."/>
            <person name="Anterola A."/>
            <person name="Aoki S."/>
            <person name="Ashton N."/>
            <person name="Barbazuk W.B."/>
            <person name="Barker E."/>
            <person name="Bennetzen J."/>
            <person name="Bezanilla M."/>
            <person name="Blankenship R."/>
            <person name="Cho S.H."/>
            <person name="Dutcher S."/>
            <person name="Estelle M."/>
            <person name="Fawcett J.A."/>
            <person name="Gundlach H."/>
            <person name="Hanada K."/>
            <person name="Heyl A."/>
            <person name="Hicks K.A."/>
            <person name="Hugh J."/>
            <person name="Lohr M."/>
            <person name="Mayer K."/>
            <person name="Melkozernov A."/>
            <person name="Murata T."/>
            <person name="Nelson D."/>
            <person name="Pils B."/>
            <person name="Prigge M."/>
            <person name="Reiss B."/>
            <person name="Renner T."/>
            <person name="Rombauts S."/>
            <person name="Rushton P."/>
            <person name="Sanderfoot A."/>
            <person name="Schween G."/>
            <person name="Shiu S.-H."/>
            <person name="Stueber K."/>
            <person name="Theodoulou F.L."/>
            <person name="Tu H."/>
            <person name="Van de Peer Y."/>
            <person name="Verrier P.J."/>
            <person name="Waters E."/>
            <person name="Wood A."/>
            <person name="Yang L."/>
            <person name="Cove D."/>
            <person name="Cuming A."/>
            <person name="Hasebe M."/>
            <person name="Lucas S."/>
            <person name="Mishler D.B."/>
            <person name="Reski R."/>
            <person name="Grigoriev I."/>
            <person name="Quatrano R.S."/>
            <person name="Boore J.L."/>
        </authorList>
    </citation>
    <scope>NUCLEOTIDE SEQUENCE [LARGE SCALE GENOMIC DNA]</scope>
    <source>
        <strain evidence="2 3">cv. Gransden 2004</strain>
    </source>
</reference>
<evidence type="ECO:0000313" key="2">
    <source>
        <dbReference type="EnsemblPlants" id="Pp3c15_4267V3.1"/>
    </source>
</evidence>
<reference evidence="1 3" key="2">
    <citation type="journal article" date="2018" name="Plant J.">
        <title>The Physcomitrella patens chromosome-scale assembly reveals moss genome structure and evolution.</title>
        <authorList>
            <person name="Lang D."/>
            <person name="Ullrich K.K."/>
            <person name="Murat F."/>
            <person name="Fuchs J."/>
            <person name="Jenkins J."/>
            <person name="Haas F.B."/>
            <person name="Piednoel M."/>
            <person name="Gundlach H."/>
            <person name="Van Bel M."/>
            <person name="Meyberg R."/>
            <person name="Vives C."/>
            <person name="Morata J."/>
            <person name="Symeonidi A."/>
            <person name="Hiss M."/>
            <person name="Muchero W."/>
            <person name="Kamisugi Y."/>
            <person name="Saleh O."/>
            <person name="Blanc G."/>
            <person name="Decker E.L."/>
            <person name="van Gessel N."/>
            <person name="Grimwood J."/>
            <person name="Hayes R.D."/>
            <person name="Graham S.W."/>
            <person name="Gunter L.E."/>
            <person name="McDaniel S.F."/>
            <person name="Hoernstein S.N.W."/>
            <person name="Larsson A."/>
            <person name="Li F.W."/>
            <person name="Perroud P.F."/>
            <person name="Phillips J."/>
            <person name="Ranjan P."/>
            <person name="Rokshar D.S."/>
            <person name="Rothfels C.J."/>
            <person name="Schneider L."/>
            <person name="Shu S."/>
            <person name="Stevenson D.W."/>
            <person name="Thummler F."/>
            <person name="Tillich M."/>
            <person name="Villarreal Aguilar J.C."/>
            <person name="Widiez T."/>
            <person name="Wong G.K."/>
            <person name="Wymore A."/>
            <person name="Zhang Y."/>
            <person name="Zimmer A.D."/>
            <person name="Quatrano R.S."/>
            <person name="Mayer K.F.X."/>
            <person name="Goodstein D."/>
            <person name="Casacuberta J.M."/>
            <person name="Vandepoele K."/>
            <person name="Reski R."/>
            <person name="Cuming A.C."/>
            <person name="Tuskan G.A."/>
            <person name="Maumus F."/>
            <person name="Salse J."/>
            <person name="Schmutz J."/>
            <person name="Rensing S.A."/>
        </authorList>
    </citation>
    <scope>NUCLEOTIDE SEQUENCE [LARGE SCALE GENOMIC DNA]</scope>
    <source>
        <strain evidence="2 3">cv. Gransden 2004</strain>
    </source>
</reference>
<gene>
    <name evidence="1" type="ORF">PHYPA_019288</name>
</gene>
<accession>A0A2K1JBV7</accession>